<evidence type="ECO:0000313" key="2">
    <source>
        <dbReference type="Proteomes" id="UP000664601"/>
    </source>
</evidence>
<dbReference type="InterPro" id="IPR003718">
    <property type="entry name" value="OsmC/Ohr_fam"/>
</dbReference>
<dbReference type="PANTHER" id="PTHR35368">
    <property type="entry name" value="HYDROPEROXIDE REDUCTASE"/>
    <property type="match status" value="1"/>
</dbReference>
<organism evidence="1 2">
    <name type="scientific">Candidatus Enterococcus moelleringii</name>
    <dbReference type="NCBI Taxonomy" id="2815325"/>
    <lineage>
        <taxon>Bacteria</taxon>
        <taxon>Bacillati</taxon>
        <taxon>Bacillota</taxon>
        <taxon>Bacilli</taxon>
        <taxon>Lactobacillales</taxon>
        <taxon>Enterococcaceae</taxon>
        <taxon>Enterococcus</taxon>
    </lineage>
</organism>
<keyword evidence="2" id="KW-1185">Reference proteome</keyword>
<reference evidence="1 2" key="1">
    <citation type="submission" date="2021-03" db="EMBL/GenBank/DDBJ databases">
        <title>Enterococcal diversity collection.</title>
        <authorList>
            <person name="Gilmore M.S."/>
            <person name="Schwartzman J."/>
            <person name="Van Tyne D."/>
            <person name="Martin M."/>
            <person name="Earl A.M."/>
            <person name="Manson A.L."/>
            <person name="Straub T."/>
            <person name="Salamzade R."/>
            <person name="Saavedra J."/>
            <person name="Lebreton F."/>
            <person name="Prichula J."/>
            <person name="Schaufler K."/>
            <person name="Gaca A."/>
            <person name="Sgardioli B."/>
            <person name="Wagenaar J."/>
            <person name="Strong T."/>
        </authorList>
    </citation>
    <scope>NUCLEOTIDE SEQUENCE [LARGE SCALE GENOMIC DNA]</scope>
    <source>
        <strain evidence="1 2">669A</strain>
    </source>
</reference>
<gene>
    <name evidence="1" type="ORF">JZO70_00445</name>
</gene>
<dbReference type="Gene3D" id="3.30.300.20">
    <property type="match status" value="1"/>
</dbReference>
<dbReference type="RefSeq" id="WP_207671554.1">
    <property type="nucleotide sequence ID" value="NZ_JAFREM010000001.1"/>
</dbReference>
<dbReference type="EMBL" id="JAFREM010000001">
    <property type="protein sequence ID" value="MBO1304612.1"/>
    <property type="molecule type" value="Genomic_DNA"/>
</dbReference>
<dbReference type="Pfam" id="PF02566">
    <property type="entry name" value="OsmC"/>
    <property type="match status" value="1"/>
</dbReference>
<dbReference type="InterPro" id="IPR052924">
    <property type="entry name" value="OsmC/Ohr_hydroprdx_reductase"/>
</dbReference>
<dbReference type="InterPro" id="IPR036102">
    <property type="entry name" value="OsmC/Ohrsf"/>
</dbReference>
<protein>
    <submittedName>
        <fullName evidence="1">OsmC family protein</fullName>
    </submittedName>
</protein>
<comment type="caution">
    <text evidence="1">The sequence shown here is derived from an EMBL/GenBank/DDBJ whole genome shotgun (WGS) entry which is preliminary data.</text>
</comment>
<name>A0ABS3L4T1_9ENTE</name>
<dbReference type="PANTHER" id="PTHR35368:SF1">
    <property type="entry name" value="HYDROPEROXIDE REDUCTASE"/>
    <property type="match status" value="1"/>
</dbReference>
<dbReference type="SUPFAM" id="SSF82784">
    <property type="entry name" value="OsmC-like"/>
    <property type="match status" value="1"/>
</dbReference>
<accession>A0ABS3L4T1</accession>
<evidence type="ECO:0000313" key="1">
    <source>
        <dbReference type="EMBL" id="MBO1304612.1"/>
    </source>
</evidence>
<dbReference type="InterPro" id="IPR015946">
    <property type="entry name" value="KH_dom-like_a/b"/>
</dbReference>
<proteinExistence type="predicted"/>
<sequence length="150" mass="16828">MVKQILKAEVESLGGLQLKCSARGFEFLIDEPENVGGTNQAMNPLEALLCSLGACKMMVARFFYQPHKIQLKSMKVEILGEIDSDRLKGQPDIKVGFSKITTNYTIVAENTQEEIDDFIAFIERTCPVKDTIVNTPDMETNLSFEKYTVN</sequence>
<dbReference type="Proteomes" id="UP000664601">
    <property type="component" value="Unassembled WGS sequence"/>
</dbReference>